<reference evidence="2 3" key="1">
    <citation type="submission" date="2015-07" db="EMBL/GenBank/DDBJ databases">
        <title>Draft Genome Sequence of Komagataeibacter intermedius Strain AF2, Isolated from Kombucha Tea.</title>
        <authorList>
            <person name="Santos R.A."/>
            <person name="Berretta A.A."/>
            <person name="Barud H.S."/>
            <person name="Ribeiro S.J."/>
            <person name="Gonzalez-Garcia L.N."/>
            <person name="Zucchi T.D."/>
            <person name="Goldman G.H."/>
            <person name="Riano-Pachon D.M."/>
        </authorList>
    </citation>
    <scope>NUCLEOTIDE SEQUENCE [LARGE SCALE GENOMIC DNA]</scope>
    <source>
        <strain evidence="2 3">AF2</strain>
    </source>
</reference>
<gene>
    <name evidence="2" type="ORF">GLUCOINTEAF2_0204130</name>
</gene>
<dbReference type="AlphaFoldDB" id="A0A0N1FC05"/>
<name>A0A0N1FC05_9PROT</name>
<protein>
    <submittedName>
        <fullName evidence="2">Uncharacterized protein</fullName>
    </submittedName>
</protein>
<sequence>MRVGDDPALRRLTEHLGQPYHRYGARADDIGQHLPRPDRRQLVHIADNQQRCAVRQRAQQGAHQKHVDHAGLVHDQQIAGQRVGVIPLETTIGRIGLQQPMDGLALQSGAFREAFRCPSRRRTKLHIRTLGRHNLQDGVDQRGFAHAGTTRDHQHLAAQGKAHRLLLAGRERKPGLPFHPGHGLFSVDLRPGRPTHGAGTQPLGDALLRAIETSKKDTARLANTVSNNVARFQFQREGRLDQRGGNLQQFGRAGQQFPHREAAMPFIHRLAERVGDPGPHPDHGVGCDPHLPGYLVSGLESDPANILRQPIGVLADQSDRVLPVGLEYPHCPRGAHAVAVQEQHDLADHLLIRPATDNPFGALRANTRHLPQAMRFLLDQIEHGLAERFHQFLRINRPNAPDHARAKITFDALDRGRRAGLEELGLELEAVGMVVEPAPRHLHKLARRNHGGMADDSDQIALSPHLHAQDAETVLCIVERHPFHKASQRLGRRSRAAQRDSPASTESRGSDTMIHRNMGSHH</sequence>
<feature type="region of interest" description="Disordered" evidence="1">
    <location>
        <begin position="486"/>
        <end position="522"/>
    </location>
</feature>
<evidence type="ECO:0000313" key="2">
    <source>
        <dbReference type="EMBL" id="KPH87279.1"/>
    </source>
</evidence>
<accession>A0A0N1FC05</accession>
<comment type="caution">
    <text evidence="2">The sequence shown here is derived from an EMBL/GenBank/DDBJ whole genome shotgun (WGS) entry which is preliminary data.</text>
</comment>
<organism evidence="2 3">
    <name type="scientific">Komagataeibacter intermedius AF2</name>
    <dbReference type="NCBI Taxonomy" id="1458464"/>
    <lineage>
        <taxon>Bacteria</taxon>
        <taxon>Pseudomonadati</taxon>
        <taxon>Pseudomonadota</taxon>
        <taxon>Alphaproteobacteria</taxon>
        <taxon>Acetobacterales</taxon>
        <taxon>Acetobacteraceae</taxon>
        <taxon>Komagataeibacter</taxon>
    </lineage>
</organism>
<feature type="compositionally biased region" description="Basic residues" evidence="1">
    <location>
        <begin position="486"/>
        <end position="496"/>
    </location>
</feature>
<dbReference type="Proteomes" id="UP000031553">
    <property type="component" value="Unassembled WGS sequence"/>
</dbReference>
<evidence type="ECO:0000313" key="3">
    <source>
        <dbReference type="Proteomes" id="UP000031553"/>
    </source>
</evidence>
<proteinExistence type="predicted"/>
<dbReference type="EMBL" id="JUFX02000126">
    <property type="protein sequence ID" value="KPH87279.1"/>
    <property type="molecule type" value="Genomic_DNA"/>
</dbReference>
<evidence type="ECO:0000256" key="1">
    <source>
        <dbReference type="SAM" id="MobiDB-lite"/>
    </source>
</evidence>